<dbReference type="SUPFAM" id="SSF53756">
    <property type="entry name" value="UDP-Glycosyltransferase/glycogen phosphorylase"/>
    <property type="match status" value="1"/>
</dbReference>
<dbReference type="PANTHER" id="PTHR12526:SF638">
    <property type="entry name" value="SPORE COAT PROTEIN SA"/>
    <property type="match status" value="1"/>
</dbReference>
<organism evidence="2 3">
    <name type="scientific">Sphingopyxis granuli</name>
    <dbReference type="NCBI Taxonomy" id="267128"/>
    <lineage>
        <taxon>Bacteria</taxon>
        <taxon>Pseudomonadati</taxon>
        <taxon>Pseudomonadota</taxon>
        <taxon>Alphaproteobacteria</taxon>
        <taxon>Sphingomonadales</taxon>
        <taxon>Sphingomonadaceae</taxon>
        <taxon>Sphingopyxis</taxon>
    </lineage>
</organism>
<feature type="domain" description="Glycosyltransferase subfamily 4-like N-terminal" evidence="1">
    <location>
        <begin position="72"/>
        <end position="178"/>
    </location>
</feature>
<evidence type="ECO:0000259" key="1">
    <source>
        <dbReference type="Pfam" id="PF13477"/>
    </source>
</evidence>
<evidence type="ECO:0000313" key="3">
    <source>
        <dbReference type="Proteomes" id="UP000058599"/>
    </source>
</evidence>
<accession>A0AA86GKR5</accession>
<dbReference type="KEGG" id="sgi:SGRAN_2367"/>
<sequence>MFLPLWLTGKSDLRFRPETRPLSIAILANSAESLYNFRGDLIRSLVDNGMRAYALAPDYDAVSKARLRDLGAIPIDIQLDRNGTNLIRDFICLMELCKLFRRIRPDIFFGYFMKPVIYGGLAAWLARVPRRVVMVAGLGYVFIDNDQKPARKLRFLRLFVTWLYSLVFHRVDKIIFQNRDDLAVMVEAGAAPPDRAVLIDGSGVNLDRFQSKNLAPRNGRPLTFIWTGRLLREKGVAELVEATRIVRERGHDVDVFVVGGLDSNPSSLQEKDVSAWHSAGVINWTGKVDDVRSWLGQADVFVLPSYYREGIPRSTQEAMAMGLAIITTDAPGCRETVEDGRNGFLVPVRSPQALADAMIQYAEQPDLAARHGQASLELVARKFDVKIINRKMLEFLIPATSPE</sequence>
<dbReference type="Pfam" id="PF13692">
    <property type="entry name" value="Glyco_trans_1_4"/>
    <property type="match status" value="1"/>
</dbReference>
<dbReference type="InterPro" id="IPR028098">
    <property type="entry name" value="Glyco_trans_4-like_N"/>
</dbReference>
<keyword evidence="3" id="KW-1185">Reference proteome</keyword>
<evidence type="ECO:0000313" key="2">
    <source>
        <dbReference type="EMBL" id="AMG74730.1"/>
    </source>
</evidence>
<dbReference type="EC" id="2.4.1.21" evidence="2"/>
<dbReference type="PANTHER" id="PTHR12526">
    <property type="entry name" value="GLYCOSYLTRANSFERASE"/>
    <property type="match status" value="1"/>
</dbReference>
<protein>
    <submittedName>
        <fullName evidence="2">Glycosyl transferase family 1</fullName>
        <ecNumber evidence="2">2.4.1.21</ecNumber>
    </submittedName>
</protein>
<gene>
    <name evidence="2" type="primary">pglA</name>
    <name evidence="2" type="ORF">SGRAN_2367</name>
</gene>
<name>A0AA86GKR5_9SPHN</name>
<dbReference type="Gene3D" id="3.40.50.2000">
    <property type="entry name" value="Glycogen Phosphorylase B"/>
    <property type="match status" value="2"/>
</dbReference>
<proteinExistence type="predicted"/>
<dbReference type="RefSeq" id="WP_082737223.1">
    <property type="nucleotide sequence ID" value="NZ_CP012199.1"/>
</dbReference>
<keyword evidence="2" id="KW-0328">Glycosyltransferase</keyword>
<dbReference type="CDD" id="cd03808">
    <property type="entry name" value="GT4_CapM-like"/>
    <property type="match status" value="1"/>
</dbReference>
<dbReference type="Proteomes" id="UP000058599">
    <property type="component" value="Chromosome"/>
</dbReference>
<dbReference type="AlphaFoldDB" id="A0AA86GKR5"/>
<dbReference type="GO" id="GO:0009011">
    <property type="term" value="F:alpha-1,4-glucan glucosyltransferase (ADP-glucose donor) activity"/>
    <property type="evidence" value="ECO:0007669"/>
    <property type="project" value="UniProtKB-EC"/>
</dbReference>
<reference evidence="2 3" key="1">
    <citation type="journal article" date="2016" name="BMC Genomics">
        <title>Genomic analysis of the nitrate-respiring Sphingopyxis granuli (formerly Sphingomonas macrogoltabida) strain TFA.</title>
        <authorList>
            <person name="Garcia-Romero I."/>
            <person name="Perez-Pulido A.J."/>
            <person name="Gonzalez-Flores Y.E."/>
            <person name="Reyes-Ramirez F."/>
            <person name="Santero E."/>
            <person name="Floriano B."/>
        </authorList>
    </citation>
    <scope>NUCLEOTIDE SEQUENCE [LARGE SCALE GENOMIC DNA]</scope>
    <source>
        <strain evidence="2 3">TFA</strain>
    </source>
</reference>
<dbReference type="Pfam" id="PF13477">
    <property type="entry name" value="Glyco_trans_4_2"/>
    <property type="match status" value="1"/>
</dbReference>
<keyword evidence="2" id="KW-0808">Transferase</keyword>
<dbReference type="EMBL" id="CP012199">
    <property type="protein sequence ID" value="AMG74730.1"/>
    <property type="molecule type" value="Genomic_DNA"/>
</dbReference>